<evidence type="ECO:0000313" key="2">
    <source>
        <dbReference type="Proteomes" id="UP000016922"/>
    </source>
</evidence>
<name>S3CYY5_GLAL2</name>
<gene>
    <name evidence="1" type="ORF">GLAREA_12877</name>
</gene>
<sequence length="442" mass="50961">MAIFDELATELQESIWELVLPPYGGIHWVDIEGFPRSTEAIRETLDRVSFHFNDVERSCLSYCICDNSPKEHKIYSNYVYGKKGRGDFSTPYFEDLYPIVPSVLGRAESADLLFDHENAKEIIDVRRCRQLSTYTQITSLLSTCTSSRRSTLRWLNRTVPGGQWRLFRGEGAMCRPRPLSIWKSQYQASGVTPPERQIRAEELGLGIFAASDLIIFRLHTASGHPTTTLKHSFFQLHVEWPKVPTMLPNFKRVGIEWNPVWATESGWDAFYLDAVHSINMLTSTIGAKQFYWLVDGIPRPKWEQYPPCIPAAYNYLIDKSELGLMEQDQLNELRAGESLRDKFPEQHDLYHDLEANGRRYYVVFLFTNVSRFDTVEGYDETKDSVFLETNFPSRDVCWKDLFPGGKDLWPEALYEPVEFANKAGFRLGAGSHCTYVLSWEPI</sequence>
<evidence type="ECO:0000313" key="1">
    <source>
        <dbReference type="EMBL" id="EPE30154.1"/>
    </source>
</evidence>
<dbReference type="OMA" id="EPVEFAN"/>
<dbReference type="AlphaFoldDB" id="S3CYY5"/>
<protein>
    <submittedName>
        <fullName evidence="1">Uncharacterized protein</fullName>
    </submittedName>
</protein>
<accession>S3CYY5</accession>
<dbReference type="RefSeq" id="XP_008082831.1">
    <property type="nucleotide sequence ID" value="XM_008084640.1"/>
</dbReference>
<dbReference type="EMBL" id="KE145365">
    <property type="protein sequence ID" value="EPE30154.1"/>
    <property type="molecule type" value="Genomic_DNA"/>
</dbReference>
<dbReference type="KEGG" id="glz:GLAREA_12877"/>
<dbReference type="GeneID" id="19471917"/>
<dbReference type="HOGENOM" id="CLU_619710_0_0_1"/>
<proteinExistence type="predicted"/>
<keyword evidence="2" id="KW-1185">Reference proteome</keyword>
<dbReference type="OrthoDB" id="3739793at2759"/>
<organism evidence="1 2">
    <name type="scientific">Glarea lozoyensis (strain ATCC 20868 / MF5171)</name>
    <dbReference type="NCBI Taxonomy" id="1116229"/>
    <lineage>
        <taxon>Eukaryota</taxon>
        <taxon>Fungi</taxon>
        <taxon>Dikarya</taxon>
        <taxon>Ascomycota</taxon>
        <taxon>Pezizomycotina</taxon>
        <taxon>Leotiomycetes</taxon>
        <taxon>Helotiales</taxon>
        <taxon>Helotiaceae</taxon>
        <taxon>Glarea</taxon>
    </lineage>
</organism>
<dbReference type="Proteomes" id="UP000016922">
    <property type="component" value="Unassembled WGS sequence"/>
</dbReference>
<reference evidence="1 2" key="1">
    <citation type="journal article" date="2013" name="BMC Genomics">
        <title>Genomics-driven discovery of the pneumocandin biosynthetic gene cluster in the fungus Glarea lozoyensis.</title>
        <authorList>
            <person name="Chen L."/>
            <person name="Yue Q."/>
            <person name="Zhang X."/>
            <person name="Xiang M."/>
            <person name="Wang C."/>
            <person name="Li S."/>
            <person name="Che Y."/>
            <person name="Ortiz-Lopez F.J."/>
            <person name="Bills G.F."/>
            <person name="Liu X."/>
            <person name="An Z."/>
        </authorList>
    </citation>
    <scope>NUCLEOTIDE SEQUENCE [LARGE SCALE GENOMIC DNA]</scope>
    <source>
        <strain evidence="2">ATCC 20868 / MF5171</strain>
    </source>
</reference>